<dbReference type="InterPro" id="IPR058678">
    <property type="entry name" value="ARM_PUB"/>
</dbReference>
<dbReference type="InterPro" id="IPR011989">
    <property type="entry name" value="ARM-like"/>
</dbReference>
<evidence type="ECO:0000256" key="2">
    <source>
        <dbReference type="ARBA" id="ARBA00004906"/>
    </source>
</evidence>
<dbReference type="GO" id="GO:0061630">
    <property type="term" value="F:ubiquitin protein ligase activity"/>
    <property type="evidence" value="ECO:0007669"/>
    <property type="project" value="UniProtKB-EC"/>
</dbReference>
<dbReference type="FunFam" id="1.25.10.10:FF:000485">
    <property type="entry name" value="RING-type E3 ubiquitin transferase"/>
    <property type="match status" value="1"/>
</dbReference>
<evidence type="ECO:0000256" key="6">
    <source>
        <dbReference type="ARBA" id="ARBA00022786"/>
    </source>
</evidence>
<dbReference type="GO" id="GO:0010029">
    <property type="term" value="P:regulation of seed germination"/>
    <property type="evidence" value="ECO:0007669"/>
    <property type="project" value="UniProtKB-ARBA"/>
</dbReference>
<feature type="domain" description="U-box" evidence="8">
    <location>
        <begin position="276"/>
        <end position="350"/>
    </location>
</feature>
<dbReference type="SMART" id="SM00504">
    <property type="entry name" value="Ubox"/>
    <property type="match status" value="1"/>
</dbReference>
<evidence type="ECO:0000313" key="10">
    <source>
        <dbReference type="Proteomes" id="UP001190926"/>
    </source>
</evidence>
<keyword evidence="5" id="KW-0677">Repeat</keyword>
<dbReference type="GO" id="GO:0016567">
    <property type="term" value="P:protein ubiquitination"/>
    <property type="evidence" value="ECO:0007669"/>
    <property type="project" value="InterPro"/>
</dbReference>
<dbReference type="SUPFAM" id="SSF57850">
    <property type="entry name" value="RING/U-box"/>
    <property type="match status" value="1"/>
</dbReference>
<reference evidence="9 10" key="1">
    <citation type="journal article" date="2021" name="Nat. Commun.">
        <title>Incipient diploidization of the medicinal plant Perilla within 10,000 years.</title>
        <authorList>
            <person name="Zhang Y."/>
            <person name="Shen Q."/>
            <person name="Leng L."/>
            <person name="Zhang D."/>
            <person name="Chen S."/>
            <person name="Shi Y."/>
            <person name="Ning Z."/>
            <person name="Chen S."/>
        </authorList>
    </citation>
    <scope>NUCLEOTIDE SEQUENCE [LARGE SCALE GENOMIC DNA]</scope>
    <source>
        <strain evidence="10">cv. PC099</strain>
    </source>
</reference>
<dbReference type="InterPro" id="IPR000225">
    <property type="entry name" value="Armadillo"/>
</dbReference>
<keyword evidence="6" id="KW-0833">Ubl conjugation pathway</keyword>
<proteinExistence type="predicted"/>
<evidence type="ECO:0000256" key="7">
    <source>
        <dbReference type="PROSITE-ProRule" id="PRU00259"/>
    </source>
</evidence>
<dbReference type="SMART" id="SM00185">
    <property type="entry name" value="ARM"/>
    <property type="match status" value="4"/>
</dbReference>
<dbReference type="PROSITE" id="PS51698">
    <property type="entry name" value="U_BOX"/>
    <property type="match status" value="1"/>
</dbReference>
<evidence type="ECO:0000256" key="4">
    <source>
        <dbReference type="ARBA" id="ARBA00022679"/>
    </source>
</evidence>
<evidence type="ECO:0000256" key="3">
    <source>
        <dbReference type="ARBA" id="ARBA00012483"/>
    </source>
</evidence>
<dbReference type="InterPro" id="IPR045210">
    <property type="entry name" value="RING-Ubox_PUB"/>
</dbReference>
<dbReference type="SUPFAM" id="SSF48371">
    <property type="entry name" value="ARM repeat"/>
    <property type="match status" value="1"/>
</dbReference>
<accession>A0AAD4IVZ9</accession>
<dbReference type="Gene3D" id="1.25.10.10">
    <property type="entry name" value="Leucine-rich Repeat Variant"/>
    <property type="match status" value="1"/>
</dbReference>
<dbReference type="EMBL" id="SDAM02001264">
    <property type="protein sequence ID" value="KAH6822598.1"/>
    <property type="molecule type" value="Genomic_DNA"/>
</dbReference>
<dbReference type="InterPro" id="IPR013083">
    <property type="entry name" value="Znf_RING/FYVE/PHD"/>
</dbReference>
<comment type="caution">
    <text evidence="9">The sequence shown here is derived from an EMBL/GenBank/DDBJ whole genome shotgun (WGS) entry which is preliminary data.</text>
</comment>
<evidence type="ECO:0000259" key="8">
    <source>
        <dbReference type="PROSITE" id="PS51698"/>
    </source>
</evidence>
<evidence type="ECO:0000256" key="1">
    <source>
        <dbReference type="ARBA" id="ARBA00000900"/>
    </source>
</evidence>
<keyword evidence="10" id="KW-1185">Reference proteome</keyword>
<protein>
    <recommendedName>
        <fullName evidence="3">RING-type E3 ubiquitin transferase</fullName>
        <ecNumber evidence="3">2.3.2.27</ecNumber>
    </recommendedName>
</protein>
<name>A0AAD4IVZ9_PERFH</name>
<comment type="catalytic activity">
    <reaction evidence="1">
        <text>S-ubiquitinyl-[E2 ubiquitin-conjugating enzyme]-L-cysteine + [acceptor protein]-L-lysine = [E2 ubiquitin-conjugating enzyme]-L-cysteine + N(6)-ubiquitinyl-[acceptor protein]-L-lysine.</text>
        <dbReference type="EC" id="2.3.2.27"/>
    </reaction>
</comment>
<dbReference type="Pfam" id="PF04564">
    <property type="entry name" value="U-box"/>
    <property type="match status" value="1"/>
</dbReference>
<dbReference type="AlphaFoldDB" id="A0AAD4IVZ9"/>
<dbReference type="Gene3D" id="3.30.40.10">
    <property type="entry name" value="Zinc/RING finger domain, C3HC4 (zinc finger)"/>
    <property type="match status" value="1"/>
</dbReference>
<dbReference type="PROSITE" id="PS50176">
    <property type="entry name" value="ARM_REPEAT"/>
    <property type="match status" value="2"/>
</dbReference>
<sequence length="681" mass="75684">MINKSNEFNRRILSFPAIRPCESVFFSSLLTSLINLSHSICRFKSTTFFTNKKNATNSIHLIETLLVFLEELGIAGSRVNPSTVLCLSELHFIFQKLRFLLEDCSRDDARLWMLVKSAEASTHFRVLFSAAAAALDVLPLSEFAGVDVEVVEVVEFVRKQAVKSKFEVERDDRRAMRRVLRVTKQFERGIAPESIDLKRVLEHLKIKNWSECNDEIKCLESEINQECGVAEKRDVRFLSSLLAFLIYCRCTLFSNVDEEKRARVFHERSDGVIGRLNPDDFRCPITLEIMSDPVTLSTGHTYDRSSILKWFRSGNHTCPITGEKLLSVDLVQNLALKRLIKEYCQENRIRFDESSGPNRESRSSSADAGSVAAEQAMALLANFLVGRLVAGRNEEQSKASSEIRLLTKTSNFNRSCFVEADAIPPLLDLLCSSNPAEQDNAMAALLNLSKYQRSKKIIVENRGLELIVEILNNGLKMEARQHAAAALFYLASIEDNRRRIGRIPGAIPGLMGVLRDESDRGKKSALAAILGLLMHNENHWRVLAAGLVLLLVNLLRSSESEDLVADSLAVLATLAVKFDGAVAIISAGIVPLTMQILSSSNSRAAKEYCVSLLLSLSSNDAADVVPLLVKNSSLMASLYSLIADGSPRSSKKAASLIKILHAFNEKSSSASLPQEHFVHVW</sequence>
<dbReference type="Proteomes" id="UP001190926">
    <property type="component" value="Unassembled WGS sequence"/>
</dbReference>
<feature type="repeat" description="ARM" evidence="7">
    <location>
        <begin position="421"/>
        <end position="463"/>
    </location>
</feature>
<organism evidence="9 10">
    <name type="scientific">Perilla frutescens var. hirtella</name>
    <name type="common">Perilla citriodora</name>
    <name type="synonym">Perilla setoyensis</name>
    <dbReference type="NCBI Taxonomy" id="608512"/>
    <lineage>
        <taxon>Eukaryota</taxon>
        <taxon>Viridiplantae</taxon>
        <taxon>Streptophyta</taxon>
        <taxon>Embryophyta</taxon>
        <taxon>Tracheophyta</taxon>
        <taxon>Spermatophyta</taxon>
        <taxon>Magnoliopsida</taxon>
        <taxon>eudicotyledons</taxon>
        <taxon>Gunneridae</taxon>
        <taxon>Pentapetalae</taxon>
        <taxon>asterids</taxon>
        <taxon>lamiids</taxon>
        <taxon>Lamiales</taxon>
        <taxon>Lamiaceae</taxon>
        <taxon>Nepetoideae</taxon>
        <taxon>Elsholtzieae</taxon>
        <taxon>Perilla</taxon>
    </lineage>
</organism>
<feature type="repeat" description="ARM" evidence="7">
    <location>
        <begin position="546"/>
        <end position="589"/>
    </location>
</feature>
<evidence type="ECO:0000313" key="9">
    <source>
        <dbReference type="EMBL" id="KAH6822598.1"/>
    </source>
</evidence>
<dbReference type="InterPro" id="IPR003613">
    <property type="entry name" value="Ubox_domain"/>
</dbReference>
<dbReference type="PANTHER" id="PTHR23315:SF307">
    <property type="entry name" value="U-BOX DOMAIN-CONTAINING PROTEIN 19"/>
    <property type="match status" value="1"/>
</dbReference>
<evidence type="ECO:0000256" key="5">
    <source>
        <dbReference type="ARBA" id="ARBA00022737"/>
    </source>
</evidence>
<dbReference type="FunFam" id="3.30.40.10:FF:000442">
    <property type="entry name" value="RING-type E3 ubiquitin transferase"/>
    <property type="match status" value="1"/>
</dbReference>
<gene>
    <name evidence="9" type="ORF">C2S53_018321</name>
</gene>
<dbReference type="EC" id="2.3.2.27" evidence="3"/>
<dbReference type="Pfam" id="PF25598">
    <property type="entry name" value="ARM_PUB"/>
    <property type="match status" value="1"/>
</dbReference>
<comment type="pathway">
    <text evidence="2">Protein modification; protein ubiquitination.</text>
</comment>
<dbReference type="PANTHER" id="PTHR23315">
    <property type="entry name" value="U BOX DOMAIN-CONTAINING"/>
    <property type="match status" value="1"/>
</dbReference>
<keyword evidence="4" id="KW-0808">Transferase</keyword>
<dbReference type="InterPro" id="IPR016024">
    <property type="entry name" value="ARM-type_fold"/>
</dbReference>
<dbReference type="CDD" id="cd16664">
    <property type="entry name" value="RING-Ubox_PUB"/>
    <property type="match status" value="1"/>
</dbReference>